<evidence type="ECO:0000256" key="1">
    <source>
        <dbReference type="ARBA" id="ARBA00004186"/>
    </source>
</evidence>
<dbReference type="InterPro" id="IPR012332">
    <property type="entry name" value="Autotransporter_pectin_lyase_C"/>
</dbReference>
<organism evidence="7 8">
    <name type="scientific">Molorchus minor</name>
    <dbReference type="NCBI Taxonomy" id="1323400"/>
    <lineage>
        <taxon>Eukaryota</taxon>
        <taxon>Metazoa</taxon>
        <taxon>Ecdysozoa</taxon>
        <taxon>Arthropoda</taxon>
        <taxon>Hexapoda</taxon>
        <taxon>Insecta</taxon>
        <taxon>Pterygota</taxon>
        <taxon>Neoptera</taxon>
        <taxon>Endopterygota</taxon>
        <taxon>Coleoptera</taxon>
        <taxon>Polyphaga</taxon>
        <taxon>Cucujiformia</taxon>
        <taxon>Chrysomeloidea</taxon>
        <taxon>Cerambycidae</taxon>
        <taxon>Lamiinae</taxon>
        <taxon>Monochamini</taxon>
        <taxon>Molorchus</taxon>
    </lineage>
</organism>
<dbReference type="InterPro" id="IPR039448">
    <property type="entry name" value="Beta_helix"/>
</dbReference>
<dbReference type="PANTHER" id="PTHR14695:SF4">
    <property type="entry name" value="PROTEIN NESSUN DORMA"/>
    <property type="match status" value="1"/>
</dbReference>
<name>A0ABQ9JQ67_9CUCU</name>
<feature type="domain" description="Right handed beta helix" evidence="5">
    <location>
        <begin position="286"/>
        <end position="412"/>
    </location>
</feature>
<gene>
    <name evidence="7" type="ORF">NQ317_002959</name>
</gene>
<reference evidence="7" key="1">
    <citation type="journal article" date="2023" name="Insect Mol. Biol.">
        <title>Genome sequencing provides insights into the evolution of gene families encoding plant cell wall-degrading enzymes in longhorned beetles.</title>
        <authorList>
            <person name="Shin N.R."/>
            <person name="Okamura Y."/>
            <person name="Kirsch R."/>
            <person name="Pauchet Y."/>
        </authorList>
    </citation>
    <scope>NUCLEOTIDE SEQUENCE</scope>
    <source>
        <strain evidence="7">MMC_N1</strain>
    </source>
</reference>
<comment type="caution">
    <text evidence="7">The sequence shown here is derived from an EMBL/GenBank/DDBJ whole genome shotgun (WGS) entry which is preliminary data.</text>
</comment>
<proteinExistence type="predicted"/>
<feature type="compositionally biased region" description="Acidic residues" evidence="4">
    <location>
        <begin position="465"/>
        <end position="474"/>
    </location>
</feature>
<dbReference type="PANTHER" id="PTHR14695">
    <property type="entry name" value="SHC SH2-DOMAIN BINDING PROTEIN 1-RELATED"/>
    <property type="match status" value="1"/>
</dbReference>
<comment type="subcellular location">
    <subcellularLocation>
        <location evidence="1">Cytoplasm</location>
        <location evidence="1">Cytoskeleton</location>
        <location evidence="1">Spindle</location>
    </subcellularLocation>
</comment>
<sequence>MTFDKSLQQRLDEFKDVLSGYEVLSASLINKEWTSYLEYTLDPNGWQAVWKIPRLTCELLKIPFPSVVLVLVLEVHYNDLTATVRDKTIALNMYSTANALDMLRFFYTYIYMPWDSEEDNCDWKSKHLETRLRLYYDMKNGIVPRATSEHIHSLLTEARRLQSKRTYLESELGERDEADYENDFSEENLKTYLGFELTLPTSQHRKIDGSTDVATAELVSARINKKQQVWLKNYYPSETVMFSTCLASKLETSNSKDIFILNESTHTIRTTGALEKGGVLRGIGETVLIENVTIDAKQAQCAILVRSGTGILKNCKIVGDGSSSTHQGIIVLAGAKVELIDCEITGFSTSIVGNSDSTISLQNCEIHDVHFGMKIYDKCCVNLKNSSIHDCREYGVVVETEDNIKVDGRKIGNFDTLSIVPEVKIDSIDGNNNSKGDVVINKKCAVKPVENLFSDPEFDPTVIESSDEDMDGDETLVTKSADPVEML</sequence>
<keyword evidence="2" id="KW-0963">Cytoplasm</keyword>
<dbReference type="SUPFAM" id="SSF51126">
    <property type="entry name" value="Pectin lyase-like"/>
    <property type="match status" value="1"/>
</dbReference>
<dbReference type="Proteomes" id="UP001162164">
    <property type="component" value="Unassembled WGS sequence"/>
</dbReference>
<dbReference type="InterPro" id="IPR057508">
    <property type="entry name" value="SHCBP-like_N"/>
</dbReference>
<keyword evidence="8" id="KW-1185">Reference proteome</keyword>
<evidence type="ECO:0000259" key="5">
    <source>
        <dbReference type="Pfam" id="PF13229"/>
    </source>
</evidence>
<dbReference type="Pfam" id="PF23762">
    <property type="entry name" value="SHCBP_N"/>
    <property type="match status" value="2"/>
</dbReference>
<dbReference type="InterPro" id="IPR011050">
    <property type="entry name" value="Pectin_lyase_fold/virulence"/>
</dbReference>
<protein>
    <recommendedName>
        <fullName evidence="9">Right handed beta helix domain-containing protein</fullName>
    </recommendedName>
</protein>
<feature type="region of interest" description="Disordered" evidence="4">
    <location>
        <begin position="463"/>
        <end position="487"/>
    </location>
</feature>
<evidence type="ECO:0000313" key="8">
    <source>
        <dbReference type="Proteomes" id="UP001162164"/>
    </source>
</evidence>
<evidence type="ECO:0008006" key="9">
    <source>
        <dbReference type="Google" id="ProtNLM"/>
    </source>
</evidence>
<evidence type="ECO:0000313" key="7">
    <source>
        <dbReference type="EMBL" id="KAJ8979370.1"/>
    </source>
</evidence>
<accession>A0ABQ9JQ67</accession>
<dbReference type="InterPro" id="IPR045140">
    <property type="entry name" value="SHCBP1-like"/>
</dbReference>
<evidence type="ECO:0000256" key="3">
    <source>
        <dbReference type="ARBA" id="ARBA00023212"/>
    </source>
</evidence>
<keyword evidence="3" id="KW-0206">Cytoskeleton</keyword>
<feature type="domain" description="SHC SH2" evidence="6">
    <location>
        <begin position="9"/>
        <end position="74"/>
    </location>
</feature>
<dbReference type="EMBL" id="JAPWTJ010000345">
    <property type="protein sequence ID" value="KAJ8979370.1"/>
    <property type="molecule type" value="Genomic_DNA"/>
</dbReference>
<dbReference type="Pfam" id="PF13229">
    <property type="entry name" value="Beta_helix"/>
    <property type="match status" value="1"/>
</dbReference>
<evidence type="ECO:0000259" key="6">
    <source>
        <dbReference type="Pfam" id="PF23762"/>
    </source>
</evidence>
<feature type="domain" description="SHC SH2" evidence="6">
    <location>
        <begin position="84"/>
        <end position="184"/>
    </location>
</feature>
<dbReference type="Gene3D" id="2.160.20.20">
    <property type="match status" value="1"/>
</dbReference>
<evidence type="ECO:0000256" key="4">
    <source>
        <dbReference type="SAM" id="MobiDB-lite"/>
    </source>
</evidence>
<evidence type="ECO:0000256" key="2">
    <source>
        <dbReference type="ARBA" id="ARBA00022490"/>
    </source>
</evidence>